<evidence type="ECO:0000313" key="2">
    <source>
        <dbReference type="Proteomes" id="UP001241621"/>
    </source>
</evidence>
<proteinExistence type="predicted"/>
<dbReference type="RefSeq" id="YP_010842627.1">
    <property type="nucleotide sequence ID" value="NC_079143.1"/>
</dbReference>
<dbReference type="Proteomes" id="UP001241621">
    <property type="component" value="Segment"/>
</dbReference>
<dbReference type="KEGG" id="vg:80559425"/>
<evidence type="ECO:0000313" key="1">
    <source>
        <dbReference type="EMBL" id="WGH20064.1"/>
    </source>
</evidence>
<gene>
    <name evidence="1" type="primary">29</name>
</gene>
<protein>
    <submittedName>
        <fullName evidence="1">Lipid binding protein</fullName>
    </submittedName>
</protein>
<dbReference type="GeneID" id="80559425"/>
<organism evidence="1 2">
    <name type="scientific">Gordonia phage Tarzan</name>
    <dbReference type="NCBI Taxonomy" id="3038367"/>
    <lineage>
        <taxon>Viruses</taxon>
        <taxon>Duplodnaviria</taxon>
        <taxon>Heunggongvirae</taxon>
        <taxon>Uroviricota</taxon>
        <taxon>Caudoviricetes</taxon>
        <taxon>Santhisvirus</taxon>
        <taxon>Santhisvirus tarzan</taxon>
    </lineage>
</organism>
<dbReference type="EMBL" id="OQ709200">
    <property type="protein sequence ID" value="WGH20064.1"/>
    <property type="molecule type" value="Genomic_DNA"/>
</dbReference>
<sequence>MCRTVPDMRTAQIALTVAAAGILALAGCSSSDSSPDRDADVRAACETALAERLTSMGFDEAKPQEDSVEIESTDGQWVETGTVFAIKTTESGDPSAVNEVSFECTAKAGEGEAIEAEAVLTLAP</sequence>
<dbReference type="PROSITE" id="PS51257">
    <property type="entry name" value="PROKAR_LIPOPROTEIN"/>
    <property type="match status" value="1"/>
</dbReference>
<accession>A0AAF0K1F7</accession>
<keyword evidence="2" id="KW-1185">Reference proteome</keyword>
<name>A0AAF0K1F7_9CAUD</name>
<reference evidence="1" key="1">
    <citation type="submission" date="2023-03" db="EMBL/GenBank/DDBJ databases">
        <authorList>
            <person name="Karpo H.E."/>
            <person name="McAvaddy O.H."/>
            <person name="Miller J.S."/>
            <person name="Popovich S.X."/>
            <person name="Sunnen C.N."/>
            <person name="Garlena R.A."/>
            <person name="Russell D.A."/>
            <person name="Pope W.H."/>
            <person name="Jacobs-Sera D."/>
            <person name="Hatfull G.F."/>
        </authorList>
    </citation>
    <scope>NUCLEOTIDE SEQUENCE</scope>
</reference>